<evidence type="ECO:0000256" key="6">
    <source>
        <dbReference type="ARBA" id="ARBA00022741"/>
    </source>
</evidence>
<feature type="domain" description="PAS" evidence="12">
    <location>
        <begin position="122"/>
        <end position="194"/>
    </location>
</feature>
<keyword evidence="10" id="KW-0472">Membrane</keyword>
<gene>
    <name evidence="14" type="ORF">GHC57_14280</name>
</gene>
<dbReference type="PANTHER" id="PTHR43047">
    <property type="entry name" value="TWO-COMPONENT HISTIDINE PROTEIN KINASE"/>
    <property type="match status" value="1"/>
</dbReference>
<dbReference type="InterPro" id="IPR036097">
    <property type="entry name" value="HisK_dim/P_sf"/>
</dbReference>
<name>A0A7X2D492_9PROT</name>
<comment type="catalytic activity">
    <reaction evidence="1">
        <text>ATP + protein L-histidine = ADP + protein N-phospho-L-histidine.</text>
        <dbReference type="EC" id="2.7.13.3"/>
    </reaction>
</comment>
<accession>A0A7X2D492</accession>
<dbReference type="Pfam" id="PF02518">
    <property type="entry name" value="HATPase_c"/>
    <property type="match status" value="1"/>
</dbReference>
<sequence>MTTRQTHPRPDMAMDDITLSTLALDNLAEGVLLIDQAGTVIYANQQARVLFEREGRPLEGGAFSAPIRTTDPIEIVIPGGQGADRIVEMRVSPLRSDQDRLSLVSLRDVSERYRAAEQLREREAVYRSVIESAHDGFWITDLSARILEVNTAYLRMTGFAREDVLGSRPQDFDVDADSDAAAVAARVETLIDRGSDVFETRHRTAHGTVIDVELSISYSPVSGGRLFVFLRDITPRKQAEAEILTAKAAAERANRSKSEFLAAMSHDLRTPLNAIMGFSEIMRTEAFGPLGSDRYREYVQGIEDSGALLVSLVNDVLDLSKIEAGKYDLRDEALDLRTLMDRSVVQTSVLGRVADRDLVQVSCPDGLRILGDDRALAQVFNNILSNAIKFNAEDRPIRFEAAFHTDHDPHDGLDIRIIDRGIGMAREEIGKALNPFEMIESQHARRHQGTGLGLHISIQVMQLLGGDLRLDSRPREGTCVTLWLPANRIVMDR</sequence>
<dbReference type="Proteomes" id="UP000434582">
    <property type="component" value="Unassembled WGS sequence"/>
</dbReference>
<dbReference type="InterPro" id="IPR005467">
    <property type="entry name" value="His_kinase_dom"/>
</dbReference>
<evidence type="ECO:0000256" key="2">
    <source>
        <dbReference type="ARBA" id="ARBA00004370"/>
    </source>
</evidence>
<dbReference type="InterPro" id="IPR004358">
    <property type="entry name" value="Sig_transdc_His_kin-like_C"/>
</dbReference>
<evidence type="ECO:0000256" key="5">
    <source>
        <dbReference type="ARBA" id="ARBA00022679"/>
    </source>
</evidence>
<dbReference type="NCBIfam" id="TIGR00229">
    <property type="entry name" value="sensory_box"/>
    <property type="match status" value="1"/>
</dbReference>
<dbReference type="InterPro" id="IPR003661">
    <property type="entry name" value="HisK_dim/P_dom"/>
</dbReference>
<keyword evidence="9" id="KW-0902">Two-component regulatory system</keyword>
<dbReference type="Gene3D" id="1.10.287.130">
    <property type="match status" value="1"/>
</dbReference>
<evidence type="ECO:0000256" key="3">
    <source>
        <dbReference type="ARBA" id="ARBA00012438"/>
    </source>
</evidence>
<dbReference type="Gene3D" id="3.30.450.20">
    <property type="entry name" value="PAS domain"/>
    <property type="match status" value="2"/>
</dbReference>
<dbReference type="GO" id="GO:0005524">
    <property type="term" value="F:ATP binding"/>
    <property type="evidence" value="ECO:0007669"/>
    <property type="project" value="UniProtKB-KW"/>
</dbReference>
<keyword evidence="4" id="KW-0597">Phosphoprotein</keyword>
<dbReference type="InterPro" id="IPR013767">
    <property type="entry name" value="PAS_fold"/>
</dbReference>
<dbReference type="SUPFAM" id="SSF55874">
    <property type="entry name" value="ATPase domain of HSP90 chaperone/DNA topoisomerase II/histidine kinase"/>
    <property type="match status" value="1"/>
</dbReference>
<dbReference type="Pfam" id="PF13188">
    <property type="entry name" value="PAS_8"/>
    <property type="match status" value="1"/>
</dbReference>
<evidence type="ECO:0000256" key="1">
    <source>
        <dbReference type="ARBA" id="ARBA00000085"/>
    </source>
</evidence>
<dbReference type="SMART" id="SM00388">
    <property type="entry name" value="HisKA"/>
    <property type="match status" value="1"/>
</dbReference>
<dbReference type="EMBL" id="WIVE01000052">
    <property type="protein sequence ID" value="MQX37688.1"/>
    <property type="molecule type" value="Genomic_DNA"/>
</dbReference>
<organism evidence="14 15">
    <name type="scientific">Roseospira navarrensis</name>
    <dbReference type="NCBI Taxonomy" id="140058"/>
    <lineage>
        <taxon>Bacteria</taxon>
        <taxon>Pseudomonadati</taxon>
        <taxon>Pseudomonadota</taxon>
        <taxon>Alphaproteobacteria</taxon>
        <taxon>Rhodospirillales</taxon>
        <taxon>Rhodospirillaceae</taxon>
        <taxon>Roseospira</taxon>
    </lineage>
</organism>
<dbReference type="FunFam" id="1.10.287.130:FF:000038">
    <property type="entry name" value="Sensory transduction histidine kinase"/>
    <property type="match status" value="1"/>
</dbReference>
<evidence type="ECO:0000256" key="10">
    <source>
        <dbReference type="ARBA" id="ARBA00023136"/>
    </source>
</evidence>
<dbReference type="CDD" id="cd00130">
    <property type="entry name" value="PAS"/>
    <property type="match status" value="1"/>
</dbReference>
<dbReference type="SUPFAM" id="SSF47384">
    <property type="entry name" value="Homodimeric domain of signal transducing histidine kinase"/>
    <property type="match status" value="1"/>
</dbReference>
<dbReference type="GO" id="GO:0006355">
    <property type="term" value="P:regulation of DNA-templated transcription"/>
    <property type="evidence" value="ECO:0007669"/>
    <property type="project" value="InterPro"/>
</dbReference>
<evidence type="ECO:0000259" key="12">
    <source>
        <dbReference type="PROSITE" id="PS50112"/>
    </source>
</evidence>
<dbReference type="GO" id="GO:0016020">
    <property type="term" value="C:membrane"/>
    <property type="evidence" value="ECO:0007669"/>
    <property type="project" value="UniProtKB-SubCell"/>
</dbReference>
<comment type="subcellular location">
    <subcellularLocation>
        <location evidence="2">Membrane</location>
    </subcellularLocation>
</comment>
<dbReference type="GO" id="GO:0000155">
    <property type="term" value="F:phosphorelay sensor kinase activity"/>
    <property type="evidence" value="ECO:0007669"/>
    <property type="project" value="InterPro"/>
</dbReference>
<evidence type="ECO:0000256" key="9">
    <source>
        <dbReference type="ARBA" id="ARBA00023012"/>
    </source>
</evidence>
<keyword evidence="15" id="KW-1185">Reference proteome</keyword>
<dbReference type="Pfam" id="PF00512">
    <property type="entry name" value="HisKA"/>
    <property type="match status" value="1"/>
</dbReference>
<evidence type="ECO:0000256" key="7">
    <source>
        <dbReference type="ARBA" id="ARBA00022777"/>
    </source>
</evidence>
<evidence type="ECO:0000259" key="11">
    <source>
        <dbReference type="PROSITE" id="PS50109"/>
    </source>
</evidence>
<dbReference type="OrthoDB" id="8477705at2"/>
<dbReference type="SMART" id="SM00091">
    <property type="entry name" value="PAS"/>
    <property type="match status" value="2"/>
</dbReference>
<dbReference type="InterPro" id="IPR000014">
    <property type="entry name" value="PAS"/>
</dbReference>
<keyword evidence="6" id="KW-0547">Nucleotide-binding</keyword>
<feature type="domain" description="Histidine kinase" evidence="11">
    <location>
        <begin position="263"/>
        <end position="488"/>
    </location>
</feature>
<dbReference type="PROSITE" id="PS50113">
    <property type="entry name" value="PAC"/>
    <property type="match status" value="1"/>
</dbReference>
<evidence type="ECO:0000313" key="14">
    <source>
        <dbReference type="EMBL" id="MQX37688.1"/>
    </source>
</evidence>
<evidence type="ECO:0000256" key="4">
    <source>
        <dbReference type="ARBA" id="ARBA00022553"/>
    </source>
</evidence>
<dbReference type="AlphaFoldDB" id="A0A7X2D492"/>
<feature type="domain" description="PAC" evidence="13">
    <location>
        <begin position="71"/>
        <end position="121"/>
    </location>
</feature>
<dbReference type="PRINTS" id="PR00344">
    <property type="entry name" value="BCTRLSENSOR"/>
</dbReference>
<proteinExistence type="predicted"/>
<reference evidence="14 15" key="1">
    <citation type="submission" date="2019-10" db="EMBL/GenBank/DDBJ databases">
        <title>Draft whole-genome sequence of the purple nonsulfur photosynthetic bacterium Roseospira navarrensis DSM 15114.</title>
        <authorList>
            <person name="Kyndt J.A."/>
            <person name="Meyer T.E."/>
        </authorList>
    </citation>
    <scope>NUCLEOTIDE SEQUENCE [LARGE SCALE GENOMIC DNA]</scope>
    <source>
        <strain evidence="14 15">DSM 15114</strain>
    </source>
</reference>
<dbReference type="InterPro" id="IPR036890">
    <property type="entry name" value="HATPase_C_sf"/>
</dbReference>
<evidence type="ECO:0000256" key="8">
    <source>
        <dbReference type="ARBA" id="ARBA00022840"/>
    </source>
</evidence>
<dbReference type="InterPro" id="IPR003594">
    <property type="entry name" value="HATPase_dom"/>
</dbReference>
<dbReference type="InterPro" id="IPR000700">
    <property type="entry name" value="PAS-assoc_C"/>
</dbReference>
<dbReference type="Pfam" id="PF00989">
    <property type="entry name" value="PAS"/>
    <property type="match status" value="1"/>
</dbReference>
<dbReference type="EC" id="2.7.13.3" evidence="3"/>
<dbReference type="CDD" id="cd00082">
    <property type="entry name" value="HisKA"/>
    <property type="match status" value="1"/>
</dbReference>
<dbReference type="PROSITE" id="PS50112">
    <property type="entry name" value="PAS"/>
    <property type="match status" value="1"/>
</dbReference>
<dbReference type="PROSITE" id="PS50109">
    <property type="entry name" value="HIS_KIN"/>
    <property type="match status" value="1"/>
</dbReference>
<dbReference type="SUPFAM" id="SSF55785">
    <property type="entry name" value="PYP-like sensor domain (PAS domain)"/>
    <property type="match status" value="2"/>
</dbReference>
<keyword evidence="8" id="KW-0067">ATP-binding</keyword>
<dbReference type="InterPro" id="IPR035965">
    <property type="entry name" value="PAS-like_dom_sf"/>
</dbReference>
<comment type="caution">
    <text evidence="14">The sequence shown here is derived from an EMBL/GenBank/DDBJ whole genome shotgun (WGS) entry which is preliminary data.</text>
</comment>
<dbReference type="Gene3D" id="3.30.565.10">
    <property type="entry name" value="Histidine kinase-like ATPase, C-terminal domain"/>
    <property type="match status" value="1"/>
</dbReference>
<evidence type="ECO:0000259" key="13">
    <source>
        <dbReference type="PROSITE" id="PS50113"/>
    </source>
</evidence>
<keyword evidence="7" id="KW-0418">Kinase</keyword>
<protein>
    <recommendedName>
        <fullName evidence="3">histidine kinase</fullName>
        <ecNumber evidence="3">2.7.13.3</ecNumber>
    </recommendedName>
</protein>
<dbReference type="SMART" id="SM00387">
    <property type="entry name" value="HATPase_c"/>
    <property type="match status" value="1"/>
</dbReference>
<keyword evidence="5" id="KW-0808">Transferase</keyword>
<evidence type="ECO:0000313" key="15">
    <source>
        <dbReference type="Proteomes" id="UP000434582"/>
    </source>
</evidence>